<dbReference type="KEGG" id="mbr:MONBRDRAFT_4822"/>
<comment type="similarity">
    <text evidence="1">Belongs to the protein-tyrosine phosphatase family. Non-receptor class dual specificity subfamily.</text>
</comment>
<dbReference type="CDD" id="cd14498">
    <property type="entry name" value="DSP"/>
    <property type="match status" value="1"/>
</dbReference>
<feature type="region of interest" description="Disordered" evidence="5">
    <location>
        <begin position="108"/>
        <end position="139"/>
    </location>
</feature>
<evidence type="ECO:0000256" key="5">
    <source>
        <dbReference type="SAM" id="MobiDB-lite"/>
    </source>
</evidence>
<keyword evidence="3" id="KW-0378">Hydrolase</keyword>
<dbReference type="InterPro" id="IPR036873">
    <property type="entry name" value="Rhodanese-like_dom_sf"/>
</dbReference>
<evidence type="ECO:0000259" key="8">
    <source>
        <dbReference type="PROSITE" id="PS50206"/>
    </source>
</evidence>
<dbReference type="GO" id="GO:0007165">
    <property type="term" value="P:signal transduction"/>
    <property type="evidence" value="ECO:0000318"/>
    <property type="project" value="GO_Central"/>
</dbReference>
<accession>A9UP16</accession>
<dbReference type="EMBL" id="CH991543">
    <property type="protein sequence ID" value="EDQ92796.1"/>
    <property type="molecule type" value="Genomic_DNA"/>
</dbReference>
<dbReference type="InParanoid" id="A9UP16"/>
<dbReference type="eggNOG" id="KOG1716">
    <property type="taxonomic scope" value="Eukaryota"/>
</dbReference>
<evidence type="ECO:0000256" key="2">
    <source>
        <dbReference type="ARBA" id="ARBA00013064"/>
    </source>
</evidence>
<dbReference type="GO" id="GO:0033550">
    <property type="term" value="F:MAP kinase tyrosine phosphatase activity"/>
    <property type="evidence" value="ECO:0000318"/>
    <property type="project" value="GO_Central"/>
</dbReference>
<dbReference type="GO" id="GO:0008330">
    <property type="term" value="F:protein tyrosine/threonine phosphatase activity"/>
    <property type="evidence" value="ECO:0000318"/>
    <property type="project" value="GO_Central"/>
</dbReference>
<dbReference type="SMART" id="SM00450">
    <property type="entry name" value="RHOD"/>
    <property type="match status" value="1"/>
</dbReference>
<keyword evidence="4" id="KW-0904">Protein phosphatase</keyword>
<feature type="compositionally biased region" description="Polar residues" evidence="5">
    <location>
        <begin position="108"/>
        <end position="126"/>
    </location>
</feature>
<feature type="domain" description="Tyrosine specific protein phosphatases" evidence="7">
    <location>
        <begin position="402"/>
        <end position="464"/>
    </location>
</feature>
<dbReference type="PROSITE" id="PS50054">
    <property type="entry name" value="TYR_PHOSPHATASE_DUAL"/>
    <property type="match status" value="1"/>
</dbReference>
<gene>
    <name evidence="9" type="ORF">MONBRDRAFT_4822</name>
</gene>
<dbReference type="Proteomes" id="UP000001357">
    <property type="component" value="Unassembled WGS sequence"/>
</dbReference>
<dbReference type="InterPro" id="IPR001763">
    <property type="entry name" value="Rhodanese-like_dom"/>
</dbReference>
<dbReference type="PROSITE" id="PS50206">
    <property type="entry name" value="RHODANESE_3"/>
    <property type="match status" value="1"/>
</dbReference>
<dbReference type="InterPro" id="IPR020422">
    <property type="entry name" value="TYR_PHOSPHATASE_DUAL_dom"/>
</dbReference>
<sequence>MAWGKHGHETLRRLVSKAARYPAFPPVVIVLRTWCRANLSLGVPFFRVPIECHYPTIIATMQSTQVARRSSWEAHKNEAASDQAGSPPKRHKPYNFADLGPSTTIVSTTLPTNSNSNMRARTSASTRPLPKPMPCPTSHTQHNGVDELLDLMERHHQPSLNTSAMEREDSGVDMNTAATQATDGYSYMGCNALHSILQWRPEQLLMLDCRAGLGFKTSSIKGAVSVQYSGLMLRRLRKQGHVRIQLKHLQVSDEAAVAKRSDPNTLVVVYDEDSTVVEPEGNAAILLRILESEGVKAVFLKGGITAHRRLYAQDLTDTDTSRPSGRAHLHPVLKAVPRLATVPATVVFDHLVLGNQHQGTDPAFLARNRITHVINVTETPFANGLPNLVRCMQIPLLDGAHHDLLSVVPEALRFIEGCRREHGRVLVYCSNGYSRAVAVVMAYMMATRSYNYDAALQLLQAIRPRIAPHDSFLKQLRDFQSFLSNAQTPERDIKLRPSVGDARPRALFRN</sequence>
<feature type="domain" description="Rhodanese" evidence="8">
    <location>
        <begin position="200"/>
        <end position="316"/>
    </location>
</feature>
<dbReference type="PANTHER" id="PTHR10159:SF519">
    <property type="entry name" value="DUAL SPECIFICITY PROTEIN PHOSPHATASE MPK3"/>
    <property type="match status" value="1"/>
</dbReference>
<dbReference type="Gene3D" id="3.90.190.10">
    <property type="entry name" value="Protein tyrosine phosphatase superfamily"/>
    <property type="match status" value="1"/>
</dbReference>
<dbReference type="AlphaFoldDB" id="A9UP16"/>
<dbReference type="PROSITE" id="PS50056">
    <property type="entry name" value="TYR_PHOSPHATASE_2"/>
    <property type="match status" value="1"/>
</dbReference>
<dbReference type="GO" id="GO:0043409">
    <property type="term" value="P:negative regulation of MAPK cascade"/>
    <property type="evidence" value="ECO:0000318"/>
    <property type="project" value="GO_Central"/>
</dbReference>
<feature type="compositionally biased region" description="Basic and acidic residues" evidence="5">
    <location>
        <begin position="70"/>
        <end position="79"/>
    </location>
</feature>
<evidence type="ECO:0000256" key="3">
    <source>
        <dbReference type="ARBA" id="ARBA00022801"/>
    </source>
</evidence>
<dbReference type="PANTHER" id="PTHR10159">
    <property type="entry name" value="DUAL SPECIFICITY PROTEIN PHOSPHATASE"/>
    <property type="match status" value="1"/>
</dbReference>
<dbReference type="STRING" id="81824.A9UP16"/>
<dbReference type="SUPFAM" id="SSF52821">
    <property type="entry name" value="Rhodanese/Cell cycle control phosphatase"/>
    <property type="match status" value="1"/>
</dbReference>
<dbReference type="InterPro" id="IPR000340">
    <property type="entry name" value="Dual-sp_phosphatase_cat-dom"/>
</dbReference>
<proteinExistence type="inferred from homology"/>
<dbReference type="Pfam" id="PF00581">
    <property type="entry name" value="Rhodanese"/>
    <property type="match status" value="1"/>
</dbReference>
<protein>
    <recommendedName>
        <fullName evidence="2">protein-tyrosine-phosphatase</fullName>
        <ecNumber evidence="2">3.1.3.48</ecNumber>
    </recommendedName>
</protein>
<evidence type="ECO:0000256" key="4">
    <source>
        <dbReference type="ARBA" id="ARBA00022912"/>
    </source>
</evidence>
<keyword evidence="10" id="KW-1185">Reference proteome</keyword>
<dbReference type="RefSeq" id="XP_001742558.1">
    <property type="nucleotide sequence ID" value="XM_001742506.1"/>
</dbReference>
<name>A9UP16_MONBE</name>
<dbReference type="GeneID" id="5888083"/>
<dbReference type="SMART" id="SM00195">
    <property type="entry name" value="DSPc"/>
    <property type="match status" value="1"/>
</dbReference>
<feature type="domain" description="Tyrosine-protein phosphatase" evidence="6">
    <location>
        <begin position="342"/>
        <end position="485"/>
    </location>
</feature>
<dbReference type="SUPFAM" id="SSF52799">
    <property type="entry name" value="(Phosphotyrosine protein) phosphatases II"/>
    <property type="match status" value="1"/>
</dbReference>
<feature type="region of interest" description="Disordered" evidence="5">
    <location>
        <begin position="69"/>
        <end position="91"/>
    </location>
</feature>
<organism evidence="9 10">
    <name type="scientific">Monosiga brevicollis</name>
    <name type="common">Choanoflagellate</name>
    <dbReference type="NCBI Taxonomy" id="81824"/>
    <lineage>
        <taxon>Eukaryota</taxon>
        <taxon>Choanoflagellata</taxon>
        <taxon>Craspedida</taxon>
        <taxon>Salpingoecidae</taxon>
        <taxon>Monosiga</taxon>
    </lineage>
</organism>
<dbReference type="GO" id="GO:0005737">
    <property type="term" value="C:cytoplasm"/>
    <property type="evidence" value="ECO:0000318"/>
    <property type="project" value="GO_Central"/>
</dbReference>
<dbReference type="InterPro" id="IPR000387">
    <property type="entry name" value="Tyr_Pase_dom"/>
</dbReference>
<evidence type="ECO:0000313" key="9">
    <source>
        <dbReference type="EMBL" id="EDQ92796.1"/>
    </source>
</evidence>
<evidence type="ECO:0000256" key="1">
    <source>
        <dbReference type="ARBA" id="ARBA00008601"/>
    </source>
</evidence>
<dbReference type="Gene3D" id="3.40.250.10">
    <property type="entry name" value="Rhodanese-like domain"/>
    <property type="match status" value="1"/>
</dbReference>
<dbReference type="EC" id="3.1.3.48" evidence="2"/>
<dbReference type="Pfam" id="PF00782">
    <property type="entry name" value="DSPc"/>
    <property type="match status" value="1"/>
</dbReference>
<dbReference type="InterPro" id="IPR029021">
    <property type="entry name" value="Prot-tyrosine_phosphatase-like"/>
</dbReference>
<evidence type="ECO:0000259" key="6">
    <source>
        <dbReference type="PROSITE" id="PS50054"/>
    </source>
</evidence>
<reference evidence="9 10" key="1">
    <citation type="journal article" date="2008" name="Nature">
        <title>The genome of the choanoflagellate Monosiga brevicollis and the origin of metazoans.</title>
        <authorList>
            <consortium name="JGI Sequencing"/>
            <person name="King N."/>
            <person name="Westbrook M.J."/>
            <person name="Young S.L."/>
            <person name="Kuo A."/>
            <person name="Abedin M."/>
            <person name="Chapman J."/>
            <person name="Fairclough S."/>
            <person name="Hellsten U."/>
            <person name="Isogai Y."/>
            <person name="Letunic I."/>
            <person name="Marr M."/>
            <person name="Pincus D."/>
            <person name="Putnam N."/>
            <person name="Rokas A."/>
            <person name="Wright K.J."/>
            <person name="Zuzow R."/>
            <person name="Dirks W."/>
            <person name="Good M."/>
            <person name="Goodstein D."/>
            <person name="Lemons D."/>
            <person name="Li W."/>
            <person name="Lyons J.B."/>
            <person name="Morris A."/>
            <person name="Nichols S."/>
            <person name="Richter D.J."/>
            <person name="Salamov A."/>
            <person name="Bork P."/>
            <person name="Lim W.A."/>
            <person name="Manning G."/>
            <person name="Miller W.T."/>
            <person name="McGinnis W."/>
            <person name="Shapiro H."/>
            <person name="Tjian R."/>
            <person name="Grigoriev I.V."/>
            <person name="Rokhsar D."/>
        </authorList>
    </citation>
    <scope>NUCLEOTIDE SEQUENCE [LARGE SCALE GENOMIC DNA]</scope>
    <source>
        <strain evidence="10">MX1 / ATCC 50154</strain>
    </source>
</reference>
<evidence type="ECO:0000259" key="7">
    <source>
        <dbReference type="PROSITE" id="PS50056"/>
    </source>
</evidence>
<dbReference type="GO" id="GO:0017017">
    <property type="term" value="F:MAP kinase tyrosine/serine/threonine phosphatase activity"/>
    <property type="evidence" value="ECO:0000318"/>
    <property type="project" value="GO_Central"/>
</dbReference>
<evidence type="ECO:0000313" key="10">
    <source>
        <dbReference type="Proteomes" id="UP000001357"/>
    </source>
</evidence>